<evidence type="ECO:0000313" key="2">
    <source>
        <dbReference type="EMBL" id="EEF49373.1"/>
    </source>
</evidence>
<gene>
    <name evidence="2" type="ORF">RCOM_1445960</name>
</gene>
<keyword evidence="3" id="KW-1185">Reference proteome</keyword>
<name>B9RH11_RICCO</name>
<evidence type="ECO:0000256" key="1">
    <source>
        <dbReference type="SAM" id="MobiDB-lite"/>
    </source>
</evidence>
<dbReference type="InParanoid" id="B9RH11"/>
<dbReference type="Proteomes" id="UP000008311">
    <property type="component" value="Unassembled WGS sequence"/>
</dbReference>
<evidence type="ECO:0000313" key="3">
    <source>
        <dbReference type="Proteomes" id="UP000008311"/>
    </source>
</evidence>
<feature type="region of interest" description="Disordered" evidence="1">
    <location>
        <begin position="1"/>
        <end position="35"/>
    </location>
</feature>
<reference evidence="3" key="1">
    <citation type="journal article" date="2010" name="Nat. Biotechnol.">
        <title>Draft genome sequence of the oilseed species Ricinus communis.</title>
        <authorList>
            <person name="Chan A.P."/>
            <person name="Crabtree J."/>
            <person name="Zhao Q."/>
            <person name="Lorenzi H."/>
            <person name="Orvis J."/>
            <person name="Puiu D."/>
            <person name="Melake-Berhan A."/>
            <person name="Jones K.M."/>
            <person name="Redman J."/>
            <person name="Chen G."/>
            <person name="Cahoon E.B."/>
            <person name="Gedil M."/>
            <person name="Stanke M."/>
            <person name="Haas B.J."/>
            <person name="Wortman J.R."/>
            <person name="Fraser-Liggett C.M."/>
            <person name="Ravel J."/>
            <person name="Rabinowicz P.D."/>
        </authorList>
    </citation>
    <scope>NUCLEOTIDE SEQUENCE [LARGE SCALE GENOMIC DNA]</scope>
    <source>
        <strain evidence="3">cv. Hale</strain>
    </source>
</reference>
<feature type="compositionally biased region" description="Basic and acidic residues" evidence="1">
    <location>
        <begin position="19"/>
        <end position="35"/>
    </location>
</feature>
<dbReference type="EMBL" id="EQ973778">
    <property type="protein sequence ID" value="EEF49373.1"/>
    <property type="molecule type" value="Genomic_DNA"/>
</dbReference>
<accession>B9RH11</accession>
<dbReference type="AlphaFoldDB" id="B9RH11"/>
<proteinExistence type="predicted"/>
<organism evidence="2 3">
    <name type="scientific">Ricinus communis</name>
    <name type="common">Castor bean</name>
    <dbReference type="NCBI Taxonomy" id="3988"/>
    <lineage>
        <taxon>Eukaryota</taxon>
        <taxon>Viridiplantae</taxon>
        <taxon>Streptophyta</taxon>
        <taxon>Embryophyta</taxon>
        <taxon>Tracheophyta</taxon>
        <taxon>Spermatophyta</taxon>
        <taxon>Magnoliopsida</taxon>
        <taxon>eudicotyledons</taxon>
        <taxon>Gunneridae</taxon>
        <taxon>Pentapetalae</taxon>
        <taxon>rosids</taxon>
        <taxon>fabids</taxon>
        <taxon>Malpighiales</taxon>
        <taxon>Euphorbiaceae</taxon>
        <taxon>Acalyphoideae</taxon>
        <taxon>Acalypheae</taxon>
        <taxon>Ricinus</taxon>
    </lineage>
</organism>
<protein>
    <submittedName>
        <fullName evidence="2">Uncharacterized protein</fullName>
    </submittedName>
</protein>
<sequence>MKAHQAVMLPPPPSLSRLQETEDHQYHHDPRLSSHLSDEKYWETQVTGILAIPAGHPDNKKAALFSGGNDQAQYHYQPYLHDSPVD</sequence>